<gene>
    <name evidence="3" type="ORF">BXY45_10866</name>
</gene>
<keyword evidence="1" id="KW-0472">Membrane</keyword>
<name>A0A316A9S6_9ACTN</name>
<proteinExistence type="predicted"/>
<evidence type="ECO:0000313" key="3">
    <source>
        <dbReference type="EMBL" id="PWJ54159.1"/>
    </source>
</evidence>
<organism evidence="3 4">
    <name type="scientific">Quadrisphaera granulorum</name>
    <dbReference type="NCBI Taxonomy" id="317664"/>
    <lineage>
        <taxon>Bacteria</taxon>
        <taxon>Bacillati</taxon>
        <taxon>Actinomycetota</taxon>
        <taxon>Actinomycetes</taxon>
        <taxon>Kineosporiales</taxon>
        <taxon>Kineosporiaceae</taxon>
        <taxon>Quadrisphaera</taxon>
    </lineage>
</organism>
<dbReference type="RefSeq" id="WP_211319357.1">
    <property type="nucleotide sequence ID" value="NZ_QGDQ01000008.1"/>
</dbReference>
<sequence length="91" mass="9874">MSISDIANVLGLVGVSLVVTTYYLLQSGRLQVQHLRYSATNAVASVLVLFSLAFHWNLSSAVIEGFWLLISLYGCAQWWRARRAGGASTAG</sequence>
<keyword evidence="1" id="KW-0812">Transmembrane</keyword>
<feature type="transmembrane region" description="Helical" evidence="1">
    <location>
        <begin position="62"/>
        <end position="79"/>
    </location>
</feature>
<dbReference type="NCBIfam" id="NF047864">
    <property type="entry name" value="CBU_0592_membra"/>
    <property type="match status" value="1"/>
</dbReference>
<comment type="caution">
    <text evidence="3">The sequence shown here is derived from an EMBL/GenBank/DDBJ whole genome shotgun (WGS) entry which is preliminary data.</text>
</comment>
<protein>
    <recommendedName>
        <fullName evidence="2">CBU-0592-like domain-containing protein</fullName>
    </recommendedName>
</protein>
<reference evidence="3 4" key="1">
    <citation type="submission" date="2018-03" db="EMBL/GenBank/DDBJ databases">
        <title>Genomic Encyclopedia of Archaeal and Bacterial Type Strains, Phase II (KMG-II): from individual species to whole genera.</title>
        <authorList>
            <person name="Goeker M."/>
        </authorList>
    </citation>
    <scope>NUCLEOTIDE SEQUENCE [LARGE SCALE GENOMIC DNA]</scope>
    <source>
        <strain evidence="3 4">DSM 44889</strain>
    </source>
</reference>
<keyword evidence="4" id="KW-1185">Reference proteome</keyword>
<accession>A0A316A9S6</accession>
<dbReference type="AlphaFoldDB" id="A0A316A9S6"/>
<evidence type="ECO:0000313" key="4">
    <source>
        <dbReference type="Proteomes" id="UP000245469"/>
    </source>
</evidence>
<feature type="domain" description="CBU-0592-like" evidence="2">
    <location>
        <begin position="8"/>
        <end position="82"/>
    </location>
</feature>
<evidence type="ECO:0000256" key="1">
    <source>
        <dbReference type="SAM" id="Phobius"/>
    </source>
</evidence>
<feature type="transmembrane region" description="Helical" evidence="1">
    <location>
        <begin position="6"/>
        <end position="25"/>
    </location>
</feature>
<evidence type="ECO:0000259" key="2">
    <source>
        <dbReference type="Pfam" id="PF26604"/>
    </source>
</evidence>
<dbReference type="InterPro" id="IPR058058">
    <property type="entry name" value="CBU_0592-like"/>
</dbReference>
<keyword evidence="1" id="KW-1133">Transmembrane helix</keyword>
<dbReference type="Proteomes" id="UP000245469">
    <property type="component" value="Unassembled WGS sequence"/>
</dbReference>
<dbReference type="Pfam" id="PF26604">
    <property type="entry name" value="CBU_0592"/>
    <property type="match status" value="1"/>
</dbReference>
<dbReference type="EMBL" id="QGDQ01000008">
    <property type="protein sequence ID" value="PWJ54159.1"/>
    <property type="molecule type" value="Genomic_DNA"/>
</dbReference>